<name>A0ABR2W646_9FUNG</name>
<reference evidence="3 4" key="1">
    <citation type="submission" date="2023-04" db="EMBL/GenBank/DDBJ databases">
        <title>Genome of Basidiobolus ranarum AG-B5.</title>
        <authorList>
            <person name="Stajich J.E."/>
            <person name="Carter-House D."/>
            <person name="Gryganskyi A."/>
        </authorList>
    </citation>
    <scope>NUCLEOTIDE SEQUENCE [LARGE SCALE GENOMIC DNA]</scope>
    <source>
        <strain evidence="3 4">AG-B5</strain>
    </source>
</reference>
<protein>
    <submittedName>
        <fullName evidence="3">Uncharacterized protein</fullName>
    </submittedName>
</protein>
<accession>A0ABR2W646</accession>
<feature type="transmembrane region" description="Helical" evidence="1">
    <location>
        <begin position="63"/>
        <end position="88"/>
    </location>
</feature>
<comment type="caution">
    <text evidence="3">The sequence shown here is derived from an EMBL/GenBank/DDBJ whole genome shotgun (WGS) entry which is preliminary data.</text>
</comment>
<gene>
    <name evidence="3" type="ORF">K7432_003819</name>
</gene>
<organism evidence="3 4">
    <name type="scientific">Basidiobolus ranarum</name>
    <dbReference type="NCBI Taxonomy" id="34480"/>
    <lineage>
        <taxon>Eukaryota</taxon>
        <taxon>Fungi</taxon>
        <taxon>Fungi incertae sedis</taxon>
        <taxon>Zoopagomycota</taxon>
        <taxon>Entomophthoromycotina</taxon>
        <taxon>Basidiobolomycetes</taxon>
        <taxon>Basidiobolales</taxon>
        <taxon>Basidiobolaceae</taxon>
        <taxon>Basidiobolus</taxon>
    </lineage>
</organism>
<dbReference type="EMBL" id="JASJQH010006997">
    <property type="protein sequence ID" value="KAK9720925.1"/>
    <property type="molecule type" value="Genomic_DNA"/>
</dbReference>
<keyword evidence="1" id="KW-0812">Transmembrane</keyword>
<evidence type="ECO:0000256" key="1">
    <source>
        <dbReference type="SAM" id="Phobius"/>
    </source>
</evidence>
<proteinExistence type="predicted"/>
<feature type="signal peptide" evidence="2">
    <location>
        <begin position="1"/>
        <end position="20"/>
    </location>
</feature>
<feature type="chain" id="PRO_5046027427" evidence="2">
    <location>
        <begin position="21"/>
        <end position="205"/>
    </location>
</feature>
<keyword evidence="2" id="KW-0732">Signal</keyword>
<evidence type="ECO:0000313" key="3">
    <source>
        <dbReference type="EMBL" id="KAK9720925.1"/>
    </source>
</evidence>
<evidence type="ECO:0000313" key="4">
    <source>
        <dbReference type="Proteomes" id="UP001479436"/>
    </source>
</evidence>
<keyword evidence="1" id="KW-0472">Membrane</keyword>
<sequence length="205" mass="22828">MNRVATVIVTGWLLANAALCQTTLEHSSLSPSVKVSIAIESPTSAPIVNDPLYADQEDSHVPIIIIVAYICSGLIFAGLVLTLWYLVVHKKNTKPEEMSKYSPFEVQKKGEECRDKSQTLGQRLSKLTPEVAFFNPRESFPFGPRRTPSTTQLLSDTETGSIPQARTVEGSPNHKEGAWRLDEFKVGDKESNNTEAYARDSYRVW</sequence>
<keyword evidence="1" id="KW-1133">Transmembrane helix</keyword>
<evidence type="ECO:0000256" key="2">
    <source>
        <dbReference type="SAM" id="SignalP"/>
    </source>
</evidence>
<dbReference type="Proteomes" id="UP001479436">
    <property type="component" value="Unassembled WGS sequence"/>
</dbReference>
<keyword evidence="4" id="KW-1185">Reference proteome</keyword>